<evidence type="ECO:0000313" key="2">
    <source>
        <dbReference type="EMBL" id="SDM83501.1"/>
    </source>
</evidence>
<gene>
    <name evidence="2" type="ORF">SAMN05192555_12121</name>
</gene>
<proteinExistence type="predicted"/>
<feature type="compositionally biased region" description="Acidic residues" evidence="1">
    <location>
        <begin position="97"/>
        <end position="108"/>
    </location>
</feature>
<reference evidence="3" key="1">
    <citation type="submission" date="2016-10" db="EMBL/GenBank/DDBJ databases">
        <authorList>
            <person name="Varghese N."/>
            <person name="Submissions S."/>
        </authorList>
    </citation>
    <scope>NUCLEOTIDE SEQUENCE [LARGE SCALE GENOMIC DNA]</scope>
    <source>
        <strain evidence="3">AAP</strain>
    </source>
</reference>
<evidence type="ECO:0000256" key="1">
    <source>
        <dbReference type="SAM" id="MobiDB-lite"/>
    </source>
</evidence>
<feature type="region of interest" description="Disordered" evidence="1">
    <location>
        <begin position="87"/>
        <end position="108"/>
    </location>
</feature>
<dbReference type="Proteomes" id="UP000199107">
    <property type="component" value="Unassembled WGS sequence"/>
</dbReference>
<dbReference type="STRING" id="48727.SAMN05192555_12121"/>
<protein>
    <submittedName>
        <fullName evidence="2">Uncharacterized protein</fullName>
    </submittedName>
</protein>
<accession>A0A1G9WH29</accession>
<sequence>MHKHVEWDAPGRDSVADHFANHPERYVEPGAGDVLSARLKGMVVRIKVAAYVDGTSIGDVVALIDPASGERMKSFDKLVLGDTVRLPDTARAFEPQPSDDPDQDDSDD</sequence>
<dbReference type="EMBL" id="FNGH01000021">
    <property type="protein sequence ID" value="SDM83501.1"/>
    <property type="molecule type" value="Genomic_DNA"/>
</dbReference>
<dbReference type="RefSeq" id="WP_089660619.1">
    <property type="nucleotide sequence ID" value="NZ_FNGH01000021.1"/>
</dbReference>
<dbReference type="OrthoDB" id="6183023at2"/>
<evidence type="ECO:0000313" key="3">
    <source>
        <dbReference type="Proteomes" id="UP000199107"/>
    </source>
</evidence>
<dbReference type="AlphaFoldDB" id="A0A1G9WH29"/>
<keyword evidence="3" id="KW-1185">Reference proteome</keyword>
<organism evidence="2 3">
    <name type="scientific">Franzmannia pantelleriensis</name>
    <dbReference type="NCBI Taxonomy" id="48727"/>
    <lineage>
        <taxon>Bacteria</taxon>
        <taxon>Pseudomonadati</taxon>
        <taxon>Pseudomonadota</taxon>
        <taxon>Gammaproteobacteria</taxon>
        <taxon>Oceanospirillales</taxon>
        <taxon>Halomonadaceae</taxon>
        <taxon>Franzmannia</taxon>
    </lineage>
</organism>
<name>A0A1G9WH29_9GAMM</name>